<dbReference type="PANTHER" id="PTHR43250">
    <property type="entry name" value="EXODEOXYRIBONUCLEASE III"/>
    <property type="match status" value="1"/>
</dbReference>
<evidence type="ECO:0000313" key="10">
    <source>
        <dbReference type="EMBL" id="AXK31326.1"/>
    </source>
</evidence>
<dbReference type="PROSITE" id="PS51435">
    <property type="entry name" value="AP_NUCLEASE_F1_4"/>
    <property type="match status" value="1"/>
</dbReference>
<evidence type="ECO:0000256" key="5">
    <source>
        <dbReference type="PIRSR" id="PIRSR604808-1"/>
    </source>
</evidence>
<keyword evidence="4 6" id="KW-0460">Magnesium</keyword>
<feature type="region of interest" description="Disordered" evidence="8">
    <location>
        <begin position="239"/>
        <end position="259"/>
    </location>
</feature>
<feature type="active site" description="Proton donor/acceptor" evidence="5">
    <location>
        <position position="149"/>
    </location>
</feature>
<feature type="site" description="Interaction with DNA substrate" evidence="7">
    <location>
        <position position="250"/>
    </location>
</feature>
<dbReference type="AlphaFoldDB" id="A0A345XI60"/>
<feature type="binding site" evidence="6">
    <location>
        <position position="7"/>
    </location>
    <ligand>
        <name>Mg(2+)</name>
        <dbReference type="ChEBI" id="CHEBI:18420"/>
        <label>1</label>
    </ligand>
</feature>
<dbReference type="EC" id="3.1.11.2" evidence="10"/>
<accession>A0A345XI60</accession>
<feature type="binding site" evidence="6">
    <location>
        <position position="249"/>
    </location>
    <ligand>
        <name>Mg(2+)</name>
        <dbReference type="ChEBI" id="CHEBI:18420"/>
        <label>1</label>
    </ligand>
</feature>
<keyword evidence="3 10" id="KW-0378">Hydrolase</keyword>
<dbReference type="PANTHER" id="PTHR43250:SF2">
    <property type="entry name" value="EXODEOXYRIBONUCLEASE III"/>
    <property type="match status" value="1"/>
</dbReference>
<evidence type="ECO:0000256" key="4">
    <source>
        <dbReference type="ARBA" id="ARBA00022842"/>
    </source>
</evidence>
<feature type="binding site" evidence="6">
    <location>
        <position position="34"/>
    </location>
    <ligand>
        <name>Mg(2+)</name>
        <dbReference type="ChEBI" id="CHEBI:18420"/>
        <label>1</label>
    </ligand>
</feature>
<keyword evidence="11" id="KW-1185">Reference proteome</keyword>
<dbReference type="SUPFAM" id="SSF56219">
    <property type="entry name" value="DNase I-like"/>
    <property type="match status" value="1"/>
</dbReference>
<dbReference type="GO" id="GO:0046872">
    <property type="term" value="F:metal ion binding"/>
    <property type="evidence" value="ECO:0007669"/>
    <property type="project" value="UniProtKB-KW"/>
</dbReference>
<comment type="cofactor">
    <cofactor evidence="6">
        <name>Mg(2+)</name>
        <dbReference type="ChEBI" id="CHEBI:18420"/>
    </cofactor>
    <cofactor evidence="6">
        <name>Mn(2+)</name>
        <dbReference type="ChEBI" id="CHEBI:29035"/>
    </cofactor>
    <text evidence="6">Probably binds two magnesium or manganese ions per subunit.</text>
</comment>
<evidence type="ECO:0000259" key="9">
    <source>
        <dbReference type="Pfam" id="PF03372"/>
    </source>
</evidence>
<feature type="binding site" evidence="6">
    <location>
        <position position="149"/>
    </location>
    <ligand>
        <name>Mg(2+)</name>
        <dbReference type="ChEBI" id="CHEBI:18420"/>
        <label>1</label>
    </ligand>
</feature>
<dbReference type="InterPro" id="IPR005135">
    <property type="entry name" value="Endo/exonuclease/phosphatase"/>
</dbReference>
<evidence type="ECO:0000256" key="6">
    <source>
        <dbReference type="PIRSR" id="PIRSR604808-2"/>
    </source>
</evidence>
<dbReference type="NCBIfam" id="TIGR00195">
    <property type="entry name" value="exoDNase_III"/>
    <property type="match status" value="1"/>
</dbReference>
<sequence length="259" mass="28069">MRIATWNVNSITARLPRLLAWLESSGTDVVCLQELKCSAEAFPAEQLRELGYEAVVNASGRWNGVAVLSRVGLADPVVGLPGGPPFDGGQEARAAAATCGGVRVWSVYVPNGREVGHPHFAYKLEWLAALRKAAEPDAAGELPFAVLGDFNVAPTDDDVWDISRFDGATHVTDAERAALAALRDAGLADVMPRPLKYDHPFTYWDYRELGFPKNRGMRIDLVCGNAPFQSAVQDAYVDREERKGKGASDHAPVVVDLEP</sequence>
<name>A0A345XI60_9ACTN</name>
<dbReference type="GO" id="GO:0008311">
    <property type="term" value="F:double-stranded DNA 3'-5' DNA exonuclease activity"/>
    <property type="evidence" value="ECO:0007669"/>
    <property type="project" value="UniProtKB-EC"/>
</dbReference>
<comment type="similarity">
    <text evidence="1">Belongs to the DNA repair enzymes AP/ExoA family.</text>
</comment>
<dbReference type="Gene3D" id="3.60.10.10">
    <property type="entry name" value="Endonuclease/exonuclease/phosphatase"/>
    <property type="match status" value="1"/>
</dbReference>
<keyword evidence="6" id="KW-0464">Manganese</keyword>
<dbReference type="EMBL" id="CP031320">
    <property type="protein sequence ID" value="AXK31326.1"/>
    <property type="molecule type" value="Genomic_DNA"/>
</dbReference>
<dbReference type="Pfam" id="PF03372">
    <property type="entry name" value="Exo_endo_phos"/>
    <property type="match status" value="1"/>
</dbReference>
<dbReference type="GO" id="GO:0006281">
    <property type="term" value="P:DNA repair"/>
    <property type="evidence" value="ECO:0007669"/>
    <property type="project" value="InterPro"/>
</dbReference>
<dbReference type="InterPro" id="IPR037493">
    <property type="entry name" value="ExoIII-like"/>
</dbReference>
<dbReference type="Proteomes" id="UP000254425">
    <property type="component" value="Chromosome"/>
</dbReference>
<dbReference type="InterPro" id="IPR036691">
    <property type="entry name" value="Endo/exonu/phosph_ase_sf"/>
</dbReference>
<evidence type="ECO:0000256" key="2">
    <source>
        <dbReference type="ARBA" id="ARBA00022723"/>
    </source>
</evidence>
<feature type="binding site" evidence="6">
    <location>
        <position position="151"/>
    </location>
    <ligand>
        <name>Mg(2+)</name>
        <dbReference type="ChEBI" id="CHEBI:18420"/>
        <label>1</label>
    </ligand>
</feature>
<proteinExistence type="inferred from homology"/>
<dbReference type="InterPro" id="IPR004808">
    <property type="entry name" value="AP_endonuc_1"/>
</dbReference>
<feature type="active site" evidence="5">
    <location>
        <position position="108"/>
    </location>
</feature>
<dbReference type="RefSeq" id="WP_208874738.1">
    <property type="nucleotide sequence ID" value="NZ_CP031320.1"/>
</dbReference>
<feature type="domain" description="Endonuclease/exonuclease/phosphatase" evidence="9">
    <location>
        <begin position="4"/>
        <end position="250"/>
    </location>
</feature>
<feature type="site" description="Transition state stabilizer" evidence="7">
    <location>
        <position position="151"/>
    </location>
</feature>
<dbReference type="KEGG" id="sarm:DVA86_00365"/>
<evidence type="ECO:0000313" key="11">
    <source>
        <dbReference type="Proteomes" id="UP000254425"/>
    </source>
</evidence>
<evidence type="ECO:0000256" key="7">
    <source>
        <dbReference type="PIRSR" id="PIRSR604808-3"/>
    </source>
</evidence>
<feature type="active site" description="Proton acceptor" evidence="5">
    <location>
        <position position="250"/>
    </location>
</feature>
<evidence type="ECO:0000256" key="8">
    <source>
        <dbReference type="SAM" id="MobiDB-lite"/>
    </source>
</evidence>
<keyword evidence="2 6" id="KW-0479">Metal-binding</keyword>
<evidence type="ECO:0000256" key="3">
    <source>
        <dbReference type="ARBA" id="ARBA00022801"/>
    </source>
</evidence>
<protein>
    <submittedName>
        <fullName evidence="10">Exodeoxyribonuclease III</fullName>
        <ecNumber evidence="10">3.1.11.2</ecNumber>
    </submittedName>
</protein>
<evidence type="ECO:0000256" key="1">
    <source>
        <dbReference type="ARBA" id="ARBA00007092"/>
    </source>
</evidence>
<dbReference type="NCBIfam" id="TIGR00633">
    <property type="entry name" value="xth"/>
    <property type="match status" value="1"/>
</dbReference>
<gene>
    <name evidence="10" type="primary">xth</name>
    <name evidence="10" type="ORF">DVA86_00365</name>
</gene>
<feature type="compositionally biased region" description="Basic and acidic residues" evidence="8">
    <location>
        <begin position="239"/>
        <end position="248"/>
    </location>
</feature>
<feature type="binding site" evidence="6">
    <location>
        <position position="250"/>
    </location>
    <ligand>
        <name>Mg(2+)</name>
        <dbReference type="ChEBI" id="CHEBI:18420"/>
        <label>1</label>
    </ligand>
</feature>
<feature type="site" description="Important for catalytic activity" evidence="7">
    <location>
        <position position="220"/>
    </location>
</feature>
<organism evidence="10 11">
    <name type="scientific">Streptomyces armeniacus</name>
    <dbReference type="NCBI Taxonomy" id="83291"/>
    <lineage>
        <taxon>Bacteria</taxon>
        <taxon>Bacillati</taxon>
        <taxon>Actinomycetota</taxon>
        <taxon>Actinomycetes</taxon>
        <taxon>Kitasatosporales</taxon>
        <taxon>Streptomycetaceae</taxon>
        <taxon>Streptomyces</taxon>
    </lineage>
</organism>
<reference evidence="10 11" key="1">
    <citation type="submission" date="2018-07" db="EMBL/GenBank/DDBJ databases">
        <title>Draft genome of the type strain Streptomyces armeniacus ATCC 15676.</title>
        <authorList>
            <person name="Labana P."/>
            <person name="Gosse J.T."/>
            <person name="Boddy C.N."/>
        </authorList>
    </citation>
    <scope>NUCLEOTIDE SEQUENCE [LARGE SCALE GENOMIC DNA]</scope>
    <source>
        <strain evidence="10 11">ATCC 15676</strain>
    </source>
</reference>